<proteinExistence type="predicted"/>
<dbReference type="PANTHER" id="PTHR32166:SF63">
    <property type="entry name" value="HAT TRANSPOSON SUPERFAMILY PROTEIN"/>
    <property type="match status" value="1"/>
</dbReference>
<gene>
    <name evidence="3" type="ORF">CEPIT_LOCUS821</name>
</gene>
<protein>
    <recommendedName>
        <fullName evidence="5">DUF659 domain-containing protein</fullName>
    </recommendedName>
</protein>
<evidence type="ECO:0000259" key="1">
    <source>
        <dbReference type="Pfam" id="PF04937"/>
    </source>
</evidence>
<name>A0AAV0BZX7_9ASTE</name>
<organism evidence="3 4">
    <name type="scientific">Cuscuta epithymum</name>
    <dbReference type="NCBI Taxonomy" id="186058"/>
    <lineage>
        <taxon>Eukaryota</taxon>
        <taxon>Viridiplantae</taxon>
        <taxon>Streptophyta</taxon>
        <taxon>Embryophyta</taxon>
        <taxon>Tracheophyta</taxon>
        <taxon>Spermatophyta</taxon>
        <taxon>Magnoliopsida</taxon>
        <taxon>eudicotyledons</taxon>
        <taxon>Gunneridae</taxon>
        <taxon>Pentapetalae</taxon>
        <taxon>asterids</taxon>
        <taxon>lamiids</taxon>
        <taxon>Solanales</taxon>
        <taxon>Convolvulaceae</taxon>
        <taxon>Cuscuteae</taxon>
        <taxon>Cuscuta</taxon>
        <taxon>Cuscuta subgen. Cuscuta</taxon>
    </lineage>
</organism>
<evidence type="ECO:0000313" key="4">
    <source>
        <dbReference type="Proteomes" id="UP001152523"/>
    </source>
</evidence>
<dbReference type="EMBL" id="CAMAPF010000006">
    <property type="protein sequence ID" value="CAH9055580.1"/>
    <property type="molecule type" value="Genomic_DNA"/>
</dbReference>
<dbReference type="Proteomes" id="UP001152523">
    <property type="component" value="Unassembled WGS sequence"/>
</dbReference>
<sequence>MSTEACDFGTLVDPQHRKYQCKYCSKVVTSLTRLKCHLGGIRGEVIPCPEVPVGVREMLRTELLQKRFGNVIKNFEELNLPTLPLKRNRCDSPSKIVKQESIQTPCSGTSTNPNPETHFAFPNNVKDSAFPIRQVGPQLNETQKCTGGFLYGTGVDSLSKIVKQKSIQTPCSGTSTNPNPEMHFTFANTVKDSAFRIRQVDPPFNEAQKCIGRFFYETGIDSPSKIVKQESNQTPCSETSTNLNPETHVTFANNVKDSAFPIRQVDPPLNKAQKCIGRFFYGTGVDSPSKIVKQESIQMPCSGTSTNPNPETHYPFANNVKDSAFPIRQVDPPLNKAQKCTGRFFYETEVDSPSKIVKQESIQTPCSGTSINPNPEMHFTLANNEKDSAFPIGQVDPPLNEAQKCIGRFFYETGVDFEVAKSPSFRKMIKSINGSVDIPTYHELKGRVLQEAVKEMQNYTSNIKNVWAATGCSILLDGWVDSEGRKLLIILVDCPSGTIFHQCADISSIDNDVVKKEAFLRKVIEEVGVDNLVQIVTYSTSSFMEDVIQRVNEKCKTYFWTVSASHCIELMLRKFETMKDVNEILSKAKSITQFVYDHDSVLKLLRDFCPNVDELMKPSKIRSIVPFLTLENMFMEKRNLQRMFLSPVWKTLECAKTGDGQRVVDLVGDKTFWEGALMVLKATIPLVNVLKLISSSNKPQMGSIYDTIDQAKDTIKLEFKNKKSQYVRFWEAIDEIWNKHLHSPLHAAGYFLNPSIFYSSDFYDDAEVSCGFCCCIVRMTADSGVQDLIVMQIQQYRMGKGLFGVGSKDPQLENIDPAIWWSKYGRECPQLQRLAIRILNQTCNGASKYNLKRTLAEALLTQGRNKTEQARLKDLVFVHYNMYLQNFWADENNDLSNVEVDPMDDWIVRRQPSTVIKNGEPPVIDLESEESATSKV</sequence>
<dbReference type="Pfam" id="PF04937">
    <property type="entry name" value="DUF659"/>
    <property type="match status" value="1"/>
</dbReference>
<dbReference type="GO" id="GO:0046983">
    <property type="term" value="F:protein dimerization activity"/>
    <property type="evidence" value="ECO:0007669"/>
    <property type="project" value="InterPro"/>
</dbReference>
<feature type="domain" description="HAT C-terminal dimerisation" evidence="2">
    <location>
        <begin position="813"/>
        <end position="882"/>
    </location>
</feature>
<evidence type="ECO:0008006" key="5">
    <source>
        <dbReference type="Google" id="ProtNLM"/>
    </source>
</evidence>
<keyword evidence="4" id="KW-1185">Reference proteome</keyword>
<comment type="caution">
    <text evidence="3">The sequence shown here is derived from an EMBL/GenBank/DDBJ whole genome shotgun (WGS) entry which is preliminary data.</text>
</comment>
<dbReference type="Pfam" id="PF05699">
    <property type="entry name" value="Dimer_Tnp_hAT"/>
    <property type="match status" value="1"/>
</dbReference>
<accession>A0AAV0BZX7</accession>
<dbReference type="SUPFAM" id="SSF53098">
    <property type="entry name" value="Ribonuclease H-like"/>
    <property type="match status" value="1"/>
</dbReference>
<feature type="domain" description="DUF659" evidence="1">
    <location>
        <begin position="439"/>
        <end position="591"/>
    </location>
</feature>
<dbReference type="InterPro" id="IPR008906">
    <property type="entry name" value="HATC_C_dom"/>
</dbReference>
<dbReference type="AlphaFoldDB" id="A0AAV0BZX7"/>
<dbReference type="InterPro" id="IPR012337">
    <property type="entry name" value="RNaseH-like_sf"/>
</dbReference>
<dbReference type="InterPro" id="IPR007021">
    <property type="entry name" value="DUF659"/>
</dbReference>
<dbReference type="PANTHER" id="PTHR32166">
    <property type="entry name" value="OSJNBA0013A04.12 PROTEIN"/>
    <property type="match status" value="1"/>
</dbReference>
<evidence type="ECO:0000259" key="2">
    <source>
        <dbReference type="Pfam" id="PF05699"/>
    </source>
</evidence>
<reference evidence="3" key="1">
    <citation type="submission" date="2022-07" db="EMBL/GenBank/DDBJ databases">
        <authorList>
            <person name="Macas J."/>
            <person name="Novak P."/>
            <person name="Neumann P."/>
        </authorList>
    </citation>
    <scope>NUCLEOTIDE SEQUENCE</scope>
</reference>
<evidence type="ECO:0000313" key="3">
    <source>
        <dbReference type="EMBL" id="CAH9055580.1"/>
    </source>
</evidence>